<comment type="similarity">
    <text evidence="1">Belongs to the anhydro-N-acetylmuramic acid kinase family.</text>
</comment>
<keyword evidence="3" id="KW-1185">Reference proteome</keyword>
<name>A0A0C1FII3_9SPHI</name>
<comment type="pathway">
    <text evidence="1">Cell wall biogenesis; peptidoglycan recycling.</text>
</comment>
<dbReference type="HAMAP" id="MF_01270">
    <property type="entry name" value="AnhMurNAc_kinase"/>
    <property type="match status" value="1"/>
</dbReference>
<organism evidence="2 3">
    <name type="scientific">Pedobacter kyungheensis</name>
    <dbReference type="NCBI Taxonomy" id="1069985"/>
    <lineage>
        <taxon>Bacteria</taxon>
        <taxon>Pseudomonadati</taxon>
        <taxon>Bacteroidota</taxon>
        <taxon>Sphingobacteriia</taxon>
        <taxon>Sphingobacteriales</taxon>
        <taxon>Sphingobacteriaceae</taxon>
        <taxon>Pedobacter</taxon>
    </lineage>
</organism>
<keyword evidence="1 2" id="KW-0418">Kinase</keyword>
<comment type="catalytic activity">
    <reaction evidence="1">
        <text>1,6-anhydro-N-acetyl-beta-muramate + ATP + H2O = N-acetyl-D-muramate 6-phosphate + ADP + H(+)</text>
        <dbReference type="Rhea" id="RHEA:24952"/>
        <dbReference type="ChEBI" id="CHEBI:15377"/>
        <dbReference type="ChEBI" id="CHEBI:15378"/>
        <dbReference type="ChEBI" id="CHEBI:30616"/>
        <dbReference type="ChEBI" id="CHEBI:58690"/>
        <dbReference type="ChEBI" id="CHEBI:58722"/>
        <dbReference type="ChEBI" id="CHEBI:456216"/>
        <dbReference type="EC" id="2.7.1.170"/>
    </reaction>
</comment>
<keyword evidence="1" id="KW-0119">Carbohydrate metabolism</keyword>
<dbReference type="PANTHER" id="PTHR30605:SF0">
    <property type="entry name" value="ANHYDRO-N-ACETYLMURAMIC ACID KINASE"/>
    <property type="match status" value="1"/>
</dbReference>
<dbReference type="GO" id="GO:0005524">
    <property type="term" value="F:ATP binding"/>
    <property type="evidence" value="ECO:0007669"/>
    <property type="project" value="UniProtKB-UniRule"/>
</dbReference>
<dbReference type="Pfam" id="PF03702">
    <property type="entry name" value="AnmK"/>
    <property type="match status" value="1"/>
</dbReference>
<dbReference type="RefSeq" id="WP_039477730.1">
    <property type="nucleotide sequence ID" value="NZ_JSYN01000018.1"/>
</dbReference>
<keyword evidence="1" id="KW-0067">ATP-binding</keyword>
<dbReference type="UniPathway" id="UPA00544"/>
<keyword evidence="1" id="KW-0808">Transferase</keyword>
<dbReference type="Gene3D" id="3.30.420.40">
    <property type="match status" value="2"/>
</dbReference>
<dbReference type="UniPathway" id="UPA00343"/>
<dbReference type="EMBL" id="JSYN01000018">
    <property type="protein sequence ID" value="KIA92777.1"/>
    <property type="molecule type" value="Genomic_DNA"/>
</dbReference>
<dbReference type="GO" id="GO:0006040">
    <property type="term" value="P:amino sugar metabolic process"/>
    <property type="evidence" value="ECO:0007669"/>
    <property type="project" value="InterPro"/>
</dbReference>
<dbReference type="EC" id="2.7.1.170" evidence="1"/>
<dbReference type="GO" id="GO:0009254">
    <property type="term" value="P:peptidoglycan turnover"/>
    <property type="evidence" value="ECO:0007669"/>
    <property type="project" value="UniProtKB-UniRule"/>
</dbReference>
<reference evidence="2 3" key="1">
    <citation type="submission" date="2014-10" db="EMBL/GenBank/DDBJ databases">
        <title>Pedobacter Kyungheensis.</title>
        <authorList>
            <person name="Anderson B.M."/>
            <person name="Newman J.D."/>
        </authorList>
    </citation>
    <scope>NUCLEOTIDE SEQUENCE [LARGE SCALE GENOMIC DNA]</scope>
    <source>
        <strain evidence="2 3">KACC 16221</strain>
    </source>
</reference>
<gene>
    <name evidence="1" type="primary">anmK</name>
    <name evidence="2" type="ORF">OC25_15405</name>
</gene>
<comment type="function">
    <text evidence="1">Catalyzes the specific phosphorylation of 1,6-anhydro-N-acetylmuramic acid (anhMurNAc) with the simultaneous cleavage of the 1,6-anhydro ring, generating MurNAc-6-P. Is required for the utilization of anhMurNAc either imported from the medium or derived from its own cell wall murein, and thus plays a role in cell wall recycling.</text>
</comment>
<dbReference type="NCBIfam" id="NF007149">
    <property type="entry name" value="PRK09585.3-4"/>
    <property type="match status" value="1"/>
</dbReference>
<dbReference type="GO" id="GO:0016301">
    <property type="term" value="F:kinase activity"/>
    <property type="evidence" value="ECO:0007669"/>
    <property type="project" value="UniProtKB-KW"/>
</dbReference>
<evidence type="ECO:0000313" key="2">
    <source>
        <dbReference type="EMBL" id="KIA92777.1"/>
    </source>
</evidence>
<dbReference type="Proteomes" id="UP000031246">
    <property type="component" value="Unassembled WGS sequence"/>
</dbReference>
<feature type="binding site" evidence="1">
    <location>
        <begin position="25"/>
        <end position="32"/>
    </location>
    <ligand>
        <name>ATP</name>
        <dbReference type="ChEBI" id="CHEBI:30616"/>
    </ligand>
</feature>
<dbReference type="InterPro" id="IPR043129">
    <property type="entry name" value="ATPase_NBD"/>
</dbReference>
<dbReference type="InterPro" id="IPR005338">
    <property type="entry name" value="Anhydro_N_Ac-Mur_kinase"/>
</dbReference>
<dbReference type="GO" id="GO:0016773">
    <property type="term" value="F:phosphotransferase activity, alcohol group as acceptor"/>
    <property type="evidence" value="ECO:0007669"/>
    <property type="project" value="UniProtKB-UniRule"/>
</dbReference>
<keyword evidence="1" id="KW-0547">Nucleotide-binding</keyword>
<accession>A0A0C1FII3</accession>
<dbReference type="GO" id="GO:0097175">
    <property type="term" value="P:1,6-anhydro-N-acetyl-beta-muramic acid catabolic process"/>
    <property type="evidence" value="ECO:0007669"/>
    <property type="project" value="UniProtKB-UniRule"/>
</dbReference>
<dbReference type="PANTHER" id="PTHR30605">
    <property type="entry name" value="ANHYDRO-N-ACETYLMURAMIC ACID KINASE"/>
    <property type="match status" value="1"/>
</dbReference>
<sequence length="398" mass="43647">MNTQIQKLYDNAGKTERLIIGLMSGTSMDGLDIALCLVKHSGADTDIKVLAFKTGDYTDDFRAKIKAVFSKKEVDLQLVCLMNEHIANTHAQLINEALQEWGYDNESIDFIASHGQTIFHAPKSLHQLDDYPNGTLQIGDGDHIALKTGIITLSDFRQKHLAAGGEGAPLAVYGDYLIFSKAGEDRVMLNIGGIANFTYLPGSTDASAVFSTDVGPGNTLMDQYMQKYFNRFYDKHAAVGLSGQLNEKLLHALLDCSFFELDFPKTTGPELFNLEYLSLAQQKSNTANILKEDVMATLCHFSARTIADAIRRCFGQEAKAMVYMSGGGMHNPLLVKLLRNELPFCNFLTTDDLNINPDAKEAVLFAVLANETLCGRPIDFGNRQGVPAVCMGKISLPA</sequence>
<proteinExistence type="inferred from homology"/>
<protein>
    <recommendedName>
        <fullName evidence="1">Anhydro-N-acetylmuramic acid kinase</fullName>
        <ecNumber evidence="1">2.7.1.170</ecNumber>
    </recommendedName>
    <alternativeName>
        <fullName evidence="1">AnhMurNAc kinase</fullName>
    </alternativeName>
</protein>
<dbReference type="CDD" id="cd24050">
    <property type="entry name" value="ASKHA_NBD_ANMK"/>
    <property type="match status" value="1"/>
</dbReference>
<dbReference type="AlphaFoldDB" id="A0A0C1FII3"/>
<evidence type="ECO:0000256" key="1">
    <source>
        <dbReference type="HAMAP-Rule" id="MF_01270"/>
    </source>
</evidence>
<comment type="pathway">
    <text evidence="1">Amino-sugar metabolism; 1,6-anhydro-N-acetylmuramate degradation.</text>
</comment>
<dbReference type="OrthoDB" id="9763949at2"/>
<comment type="caution">
    <text evidence="2">The sequence shown here is derived from an EMBL/GenBank/DDBJ whole genome shotgun (WGS) entry which is preliminary data.</text>
</comment>
<evidence type="ECO:0000313" key="3">
    <source>
        <dbReference type="Proteomes" id="UP000031246"/>
    </source>
</evidence>
<dbReference type="SUPFAM" id="SSF53067">
    <property type="entry name" value="Actin-like ATPase domain"/>
    <property type="match status" value="1"/>
</dbReference>